<evidence type="ECO:0000256" key="2">
    <source>
        <dbReference type="SAM" id="Phobius"/>
    </source>
</evidence>
<proteinExistence type="predicted"/>
<organism evidence="3 4">
    <name type="scientific">Ancylostoma duodenale</name>
    <dbReference type="NCBI Taxonomy" id="51022"/>
    <lineage>
        <taxon>Eukaryota</taxon>
        <taxon>Metazoa</taxon>
        <taxon>Ecdysozoa</taxon>
        <taxon>Nematoda</taxon>
        <taxon>Chromadorea</taxon>
        <taxon>Rhabditida</taxon>
        <taxon>Rhabditina</taxon>
        <taxon>Rhabditomorpha</taxon>
        <taxon>Strongyloidea</taxon>
        <taxon>Ancylostomatidae</taxon>
        <taxon>Ancylostomatinae</taxon>
        <taxon>Ancylostoma</taxon>
    </lineage>
</organism>
<accession>A0A0C2BKF5</accession>
<feature type="non-terminal residue" evidence="3">
    <location>
        <position position="1"/>
    </location>
</feature>
<keyword evidence="2" id="KW-0812">Transmembrane</keyword>
<keyword evidence="2" id="KW-1133">Transmembrane helix</keyword>
<evidence type="ECO:0000256" key="1">
    <source>
        <dbReference type="SAM" id="MobiDB-lite"/>
    </source>
</evidence>
<name>A0A0C2BKF5_9BILA</name>
<dbReference type="EMBL" id="KN779226">
    <property type="protein sequence ID" value="KIH44243.1"/>
    <property type="molecule type" value="Genomic_DNA"/>
</dbReference>
<dbReference type="Proteomes" id="UP000054047">
    <property type="component" value="Unassembled WGS sequence"/>
</dbReference>
<dbReference type="AlphaFoldDB" id="A0A0C2BKF5"/>
<keyword evidence="4" id="KW-1185">Reference proteome</keyword>
<gene>
    <name evidence="3" type="ORF">ANCDUO_25737</name>
</gene>
<sequence length="102" mass="10941">LIPNWGPLGRTGVVIVEETRARTSPHAAGPGLGRERESDRCSSASRSVLRNVRKLNRCMGAKRLVLHGAIINVLGTFATPAVATYLGTVPMVVLRFVMGFGQ</sequence>
<feature type="region of interest" description="Disordered" evidence="1">
    <location>
        <begin position="19"/>
        <end position="40"/>
    </location>
</feature>
<feature type="transmembrane region" description="Helical" evidence="2">
    <location>
        <begin position="64"/>
        <end position="86"/>
    </location>
</feature>
<evidence type="ECO:0000313" key="3">
    <source>
        <dbReference type="EMBL" id="KIH44243.1"/>
    </source>
</evidence>
<protein>
    <submittedName>
        <fullName evidence="3">Uncharacterized protein</fullName>
    </submittedName>
</protein>
<evidence type="ECO:0000313" key="4">
    <source>
        <dbReference type="Proteomes" id="UP000054047"/>
    </source>
</evidence>
<reference evidence="3 4" key="1">
    <citation type="submission" date="2013-12" db="EMBL/GenBank/DDBJ databases">
        <title>Draft genome of the parsitic nematode Ancylostoma duodenale.</title>
        <authorList>
            <person name="Mitreva M."/>
        </authorList>
    </citation>
    <scope>NUCLEOTIDE SEQUENCE [LARGE SCALE GENOMIC DNA]</scope>
    <source>
        <strain evidence="3 4">Zhejiang</strain>
    </source>
</reference>
<dbReference type="OrthoDB" id="5817502at2759"/>
<keyword evidence="2" id="KW-0472">Membrane</keyword>
<feature type="non-terminal residue" evidence="3">
    <location>
        <position position="102"/>
    </location>
</feature>